<evidence type="ECO:0000256" key="1">
    <source>
        <dbReference type="SAM" id="MobiDB-lite"/>
    </source>
</evidence>
<dbReference type="EMBL" id="JANPWB010000003">
    <property type="protein sequence ID" value="KAJ1202049.1"/>
    <property type="molecule type" value="Genomic_DNA"/>
</dbReference>
<comment type="caution">
    <text evidence="2">The sequence shown here is derived from an EMBL/GenBank/DDBJ whole genome shotgun (WGS) entry which is preliminary data.</text>
</comment>
<evidence type="ECO:0000313" key="3">
    <source>
        <dbReference type="Proteomes" id="UP001066276"/>
    </source>
</evidence>
<gene>
    <name evidence="2" type="ORF">NDU88_005852</name>
</gene>
<sequence>MWTLSVTLSIRPRNLGFLLGQFLRVRRSVGQGGLAPPGGLLVHAVALGRSRRAARPIQHTQDLSEPPPQIPPAGRCKTAPREKQEGGEVVTPLEPGQNGLGSDEVLPRPDIWRRRVGLPIPWQHPEQTPDGPQRAPARGTGRQEPRGERRHPPGSTTGERPVGIQTPALPIASEIRALQRRRVSSRLQPARDVQWAGHRLKKKKKEHTPLSSTCDRTRRNSGGRGTTLRKEKIKEGGEGAISLCLAPAQLLICRAARLERNGGSKGGAPRPPVKEKKKENYTA</sequence>
<organism evidence="2 3">
    <name type="scientific">Pleurodeles waltl</name>
    <name type="common">Iberian ribbed newt</name>
    <dbReference type="NCBI Taxonomy" id="8319"/>
    <lineage>
        <taxon>Eukaryota</taxon>
        <taxon>Metazoa</taxon>
        <taxon>Chordata</taxon>
        <taxon>Craniata</taxon>
        <taxon>Vertebrata</taxon>
        <taxon>Euteleostomi</taxon>
        <taxon>Amphibia</taxon>
        <taxon>Batrachia</taxon>
        <taxon>Caudata</taxon>
        <taxon>Salamandroidea</taxon>
        <taxon>Salamandridae</taxon>
        <taxon>Pleurodelinae</taxon>
        <taxon>Pleurodeles</taxon>
    </lineage>
</organism>
<proteinExistence type="predicted"/>
<feature type="region of interest" description="Disordered" evidence="1">
    <location>
        <begin position="196"/>
        <end position="228"/>
    </location>
</feature>
<evidence type="ECO:0000313" key="2">
    <source>
        <dbReference type="EMBL" id="KAJ1202049.1"/>
    </source>
</evidence>
<dbReference type="AlphaFoldDB" id="A0AAV7VN00"/>
<reference evidence="2" key="1">
    <citation type="journal article" date="2022" name="bioRxiv">
        <title>Sequencing and chromosome-scale assembly of the giantPleurodeles waltlgenome.</title>
        <authorList>
            <person name="Brown T."/>
            <person name="Elewa A."/>
            <person name="Iarovenko S."/>
            <person name="Subramanian E."/>
            <person name="Araus A.J."/>
            <person name="Petzold A."/>
            <person name="Susuki M."/>
            <person name="Suzuki K.-i.T."/>
            <person name="Hayashi T."/>
            <person name="Toyoda A."/>
            <person name="Oliveira C."/>
            <person name="Osipova E."/>
            <person name="Leigh N.D."/>
            <person name="Simon A."/>
            <person name="Yun M.H."/>
        </authorList>
    </citation>
    <scope>NUCLEOTIDE SEQUENCE</scope>
    <source>
        <strain evidence="2">20211129_DDA</strain>
        <tissue evidence="2">Liver</tissue>
    </source>
</reference>
<feature type="region of interest" description="Disordered" evidence="1">
    <location>
        <begin position="259"/>
        <end position="283"/>
    </location>
</feature>
<keyword evidence="3" id="KW-1185">Reference proteome</keyword>
<feature type="compositionally biased region" description="Basic and acidic residues" evidence="1">
    <location>
        <begin position="272"/>
        <end position="283"/>
    </location>
</feature>
<protein>
    <submittedName>
        <fullName evidence="2">Uncharacterized protein</fullName>
    </submittedName>
</protein>
<feature type="compositionally biased region" description="Basic and acidic residues" evidence="1">
    <location>
        <begin position="141"/>
        <end position="151"/>
    </location>
</feature>
<dbReference type="Proteomes" id="UP001066276">
    <property type="component" value="Chromosome 2_1"/>
</dbReference>
<name>A0AAV7VN00_PLEWA</name>
<feature type="region of interest" description="Disordered" evidence="1">
    <location>
        <begin position="53"/>
        <end position="168"/>
    </location>
</feature>
<accession>A0AAV7VN00</accession>